<dbReference type="AlphaFoldDB" id="A0A0S7Y6G8"/>
<evidence type="ECO:0000313" key="1">
    <source>
        <dbReference type="EMBL" id="KPJ70131.1"/>
    </source>
</evidence>
<sequence length="240" mass="27983">MHKDFDHSKFESEVKELKNIFYLSKPPEENPSEFGLPHQESDRIVALRRKFSDKEYNTLIQQAQGVDRKDIISAAILLYGAMSIMERDGDHVASLEMLTAALQVMNELPKENQSIEYWTRLWVNITVQYAIDFHALTGDTYTANAILQAAIKRATDAMMGNWSAWTTLAEFEVMDSREKGVDERTINIRLNQILTDLKNRHPKFHEDRDLHLYLMSQYCFDEYRKTPMYRALLGKLIDTK</sequence>
<dbReference type="EMBL" id="LIZX01000006">
    <property type="protein sequence ID" value="KPJ70131.1"/>
    <property type="molecule type" value="Genomic_DNA"/>
</dbReference>
<gene>
    <name evidence="1" type="ORF">AMJ44_00745</name>
</gene>
<organism evidence="1 2">
    <name type="scientific">candidate division WOR-1 bacterium DG_54_3</name>
    <dbReference type="NCBI Taxonomy" id="1703775"/>
    <lineage>
        <taxon>Bacteria</taxon>
        <taxon>Bacillati</taxon>
        <taxon>Saganbacteria</taxon>
    </lineage>
</organism>
<dbReference type="Proteomes" id="UP000051861">
    <property type="component" value="Unassembled WGS sequence"/>
</dbReference>
<proteinExistence type="predicted"/>
<evidence type="ECO:0000313" key="2">
    <source>
        <dbReference type="Proteomes" id="UP000051861"/>
    </source>
</evidence>
<name>A0A0S7Y6G8_UNCSA</name>
<comment type="caution">
    <text evidence="1">The sequence shown here is derived from an EMBL/GenBank/DDBJ whole genome shotgun (WGS) entry which is preliminary data.</text>
</comment>
<protein>
    <submittedName>
        <fullName evidence="1">Uncharacterized protein</fullName>
    </submittedName>
</protein>
<reference evidence="1 2" key="1">
    <citation type="journal article" date="2015" name="Microbiome">
        <title>Genomic resolution of linkages in carbon, nitrogen, and sulfur cycling among widespread estuary sediment bacteria.</title>
        <authorList>
            <person name="Baker B.J."/>
            <person name="Lazar C.S."/>
            <person name="Teske A.P."/>
            <person name="Dick G.J."/>
        </authorList>
    </citation>
    <scope>NUCLEOTIDE SEQUENCE [LARGE SCALE GENOMIC DNA]</scope>
    <source>
        <strain evidence="1">DG_54_3</strain>
    </source>
</reference>
<accession>A0A0S7Y6G8</accession>